<accession>A0AAD5H7H7</accession>
<evidence type="ECO:0000313" key="6">
    <source>
        <dbReference type="Proteomes" id="UP001205105"/>
    </source>
</evidence>
<organism evidence="5 6">
    <name type="scientific">Chlorella ohadii</name>
    <dbReference type="NCBI Taxonomy" id="2649997"/>
    <lineage>
        <taxon>Eukaryota</taxon>
        <taxon>Viridiplantae</taxon>
        <taxon>Chlorophyta</taxon>
        <taxon>core chlorophytes</taxon>
        <taxon>Trebouxiophyceae</taxon>
        <taxon>Chlorellales</taxon>
        <taxon>Chlorellaceae</taxon>
        <taxon>Chlorella clade</taxon>
        <taxon>Chlorella</taxon>
    </lineage>
</organism>
<evidence type="ECO:0000256" key="2">
    <source>
        <dbReference type="SAM" id="MobiDB-lite"/>
    </source>
</evidence>
<keyword evidence="6" id="KW-1185">Reference proteome</keyword>
<feature type="compositionally biased region" description="Low complexity" evidence="2">
    <location>
        <begin position="634"/>
        <end position="661"/>
    </location>
</feature>
<feature type="region of interest" description="Disordered" evidence="2">
    <location>
        <begin position="742"/>
        <end position="771"/>
    </location>
</feature>
<proteinExistence type="inferred from homology"/>
<evidence type="ECO:0008006" key="7">
    <source>
        <dbReference type="Google" id="ProtNLM"/>
    </source>
</evidence>
<feature type="region of interest" description="Disordered" evidence="2">
    <location>
        <begin position="341"/>
        <end position="368"/>
    </location>
</feature>
<comment type="caution">
    <text evidence="5">The sequence shown here is derived from an EMBL/GenBank/DDBJ whole genome shotgun (WGS) entry which is preliminary data.</text>
</comment>
<feature type="domain" description="FAM91 N-terminal" evidence="3">
    <location>
        <begin position="15"/>
        <end position="304"/>
    </location>
</feature>
<name>A0AAD5H7H7_9CHLO</name>
<reference evidence="5" key="1">
    <citation type="submission" date="2020-11" db="EMBL/GenBank/DDBJ databases">
        <title>Chlorella ohadii genome sequencing and assembly.</title>
        <authorList>
            <person name="Murik O."/>
            <person name="Treves H."/>
            <person name="Kedem I."/>
            <person name="Shotland Y."/>
            <person name="Kaplan A."/>
        </authorList>
    </citation>
    <scope>NUCLEOTIDE SEQUENCE</scope>
    <source>
        <strain evidence="5">1</strain>
    </source>
</reference>
<dbReference type="InterPro" id="IPR028091">
    <property type="entry name" value="FAM91_N_dom"/>
</dbReference>
<dbReference type="AlphaFoldDB" id="A0AAD5H7H7"/>
<gene>
    <name evidence="5" type="ORF">COHA_002409</name>
</gene>
<feature type="domain" description="FAM91 C-terminal" evidence="4">
    <location>
        <begin position="374"/>
        <end position="607"/>
    </location>
</feature>
<sequence>MATEEYLNKFIAGGKRYAELPDRFKLTVTEEDWRRRVKDYCIERGFSWAVTVANTVCNEQDYYEELIRHFRYQKRLFPYHLGEYVCRQLRMSPFKYYTNILYDSMKEDQPYDSIPNFTAADIVRILGIGRNEYIATMVQAKSKKLMWRMNKGIVKDLLPQAPLPPQIDPWWVVHVVNLTEGEYRQLDPAGKHWPLRCTCLASLLVYSDLNGSAVRQLYARGLVWLEVPVRPEDHLSIPPLEGFVSNKTTAAAAADPLETLLYQIFVAASDRVTVAKLADILNVDVPTLRVAISMACRLRFCRKLDGGGEEAAAGGALLSPGGLAGAMDQLDLDAVLRTPDMGTEASPLESAHEAAEGGAAAAGGGGGSEGGTGVAFVVDAEVTGYLMMGALTPNCKKHSVTLFEGGRVYGQDVINELIDELHASVEMSAGFEGEMKSLVDYARSLALVLECIRASAGGRPIELLRKESLASMPPPQAFRILSHSYGAVVPITSLAFPPLPLSLARPTSPASYGPLPAAQTPWLQLALYTALGAGPRCLVLAAGQRLSRLPPQLRGASHALLWPWDAAAVKAQELPVVVEAGTLLYALNEYLARTALLVQPLRLPPASAAAGSSSSRPQLSEAAPITTIDVPLPLTLLPGGEGAEPGSRQGAAAGPAAPAAADSWNPFENGGGSSGNGASSGSGVSSGSNSQPARAVGYLPSGDAQEVVLPPGLPAALQQLGLGGALGFLRLLAEAPEGTAAGTADEDAVGGAAGGASASEQQQQQAAGGQQGEQRWLPLALWLGMPMQPCQLCRAVCNAALDRGFLERAALRSQREGQAALAAALAAQAAAHGACSTAFAGGGRDDDLGSYVDRPVQNLELVGGRLVPADLGGAAEGAPLLLA</sequence>
<dbReference type="PANTHER" id="PTHR28441">
    <property type="entry name" value="PROTEIN FAM91A1"/>
    <property type="match status" value="1"/>
</dbReference>
<comment type="similarity">
    <text evidence="1">Belongs to the FAM91 family.</text>
</comment>
<feature type="region of interest" description="Disordered" evidence="2">
    <location>
        <begin position="634"/>
        <end position="697"/>
    </location>
</feature>
<evidence type="ECO:0000313" key="5">
    <source>
        <dbReference type="EMBL" id="KAI7843858.1"/>
    </source>
</evidence>
<dbReference type="EMBL" id="JADXDR010000035">
    <property type="protein sequence ID" value="KAI7843858.1"/>
    <property type="molecule type" value="Genomic_DNA"/>
</dbReference>
<evidence type="ECO:0000259" key="3">
    <source>
        <dbReference type="Pfam" id="PF14647"/>
    </source>
</evidence>
<feature type="compositionally biased region" description="Low complexity" evidence="2">
    <location>
        <begin position="755"/>
        <end position="771"/>
    </location>
</feature>
<dbReference type="Pfam" id="PF14648">
    <property type="entry name" value="FAM91_C"/>
    <property type="match status" value="1"/>
</dbReference>
<dbReference type="InterPro" id="IPR039199">
    <property type="entry name" value="FAM91"/>
</dbReference>
<feature type="compositionally biased region" description="Low complexity" evidence="2">
    <location>
        <begin position="681"/>
        <end position="690"/>
    </location>
</feature>
<dbReference type="InterPro" id="IPR028097">
    <property type="entry name" value="FAM91_C_dom"/>
</dbReference>
<evidence type="ECO:0000256" key="1">
    <source>
        <dbReference type="ARBA" id="ARBA00010319"/>
    </source>
</evidence>
<dbReference type="Proteomes" id="UP001205105">
    <property type="component" value="Unassembled WGS sequence"/>
</dbReference>
<dbReference type="Pfam" id="PF14647">
    <property type="entry name" value="FAM91_N"/>
    <property type="match status" value="1"/>
</dbReference>
<protein>
    <recommendedName>
        <fullName evidence="7">Protein FAM91A1</fullName>
    </recommendedName>
</protein>
<dbReference type="PANTHER" id="PTHR28441:SF2">
    <property type="entry name" value="PROTEIN FAM91A1"/>
    <property type="match status" value="1"/>
</dbReference>
<evidence type="ECO:0000259" key="4">
    <source>
        <dbReference type="Pfam" id="PF14648"/>
    </source>
</evidence>
<feature type="compositionally biased region" description="Gly residues" evidence="2">
    <location>
        <begin position="669"/>
        <end position="680"/>
    </location>
</feature>